<evidence type="ECO:0000256" key="1">
    <source>
        <dbReference type="ARBA" id="ARBA00008777"/>
    </source>
</evidence>
<evidence type="ECO:0000256" key="2">
    <source>
        <dbReference type="ARBA" id="ARBA00022980"/>
    </source>
</evidence>
<evidence type="ECO:0000313" key="8">
    <source>
        <dbReference type="Proteomes" id="UP000034581"/>
    </source>
</evidence>
<dbReference type="GO" id="GO:0006412">
    <property type="term" value="P:translation"/>
    <property type="evidence" value="ECO:0007669"/>
    <property type="project" value="UniProtKB-UniRule"/>
</dbReference>
<evidence type="ECO:0000256" key="6">
    <source>
        <dbReference type="SAM" id="MobiDB-lite"/>
    </source>
</evidence>
<comment type="subunit">
    <text evidence="4">Part of the 50S ribosomal subunit. Contacts protein L32.</text>
</comment>
<dbReference type="HAMAP" id="MF_01368">
    <property type="entry name" value="Ribosomal_bL17"/>
    <property type="match status" value="1"/>
</dbReference>
<dbReference type="PROSITE" id="PS01167">
    <property type="entry name" value="RIBOSOMAL_L17"/>
    <property type="match status" value="1"/>
</dbReference>
<dbReference type="GO" id="GO:0003735">
    <property type="term" value="F:structural constituent of ribosome"/>
    <property type="evidence" value="ECO:0007669"/>
    <property type="project" value="InterPro"/>
</dbReference>
<gene>
    <name evidence="4" type="primary">rplQ</name>
    <name evidence="7" type="ORF">UR67_C0004G0063</name>
</gene>
<evidence type="ECO:0000256" key="5">
    <source>
        <dbReference type="RuleBase" id="RU000660"/>
    </source>
</evidence>
<keyword evidence="2 4" id="KW-0689">Ribosomal protein</keyword>
<keyword evidence="3 4" id="KW-0687">Ribonucleoprotein</keyword>
<dbReference type="InterPro" id="IPR047859">
    <property type="entry name" value="Ribosomal_bL17_CS"/>
</dbReference>
<dbReference type="NCBIfam" id="TIGR00059">
    <property type="entry name" value="L17"/>
    <property type="match status" value="1"/>
</dbReference>
<comment type="caution">
    <text evidence="7">The sequence shown here is derived from an EMBL/GenBank/DDBJ whole genome shotgun (WGS) entry which is preliminary data.</text>
</comment>
<comment type="similarity">
    <text evidence="1 4 5">Belongs to the bacterial ribosomal protein bL17 family.</text>
</comment>
<name>A0A0G0C0M7_UNCC3</name>
<dbReference type="STRING" id="1618350.UR67_C0004G0063"/>
<dbReference type="AlphaFoldDB" id="A0A0G0C0M7"/>
<dbReference type="PANTHER" id="PTHR14413">
    <property type="entry name" value="RIBOSOMAL PROTEIN L17"/>
    <property type="match status" value="1"/>
</dbReference>
<evidence type="ECO:0000256" key="3">
    <source>
        <dbReference type="ARBA" id="ARBA00023274"/>
    </source>
</evidence>
<accession>A0A0G0C0M7</accession>
<dbReference type="Pfam" id="PF01196">
    <property type="entry name" value="Ribosomal_L17"/>
    <property type="match status" value="1"/>
</dbReference>
<evidence type="ECO:0000313" key="7">
    <source>
        <dbReference type="EMBL" id="KKP69666.1"/>
    </source>
</evidence>
<dbReference type="PATRIC" id="fig|1618350.3.peg.697"/>
<protein>
    <recommendedName>
        <fullName evidence="4">Large ribosomal subunit protein bL17</fullName>
    </recommendedName>
</protein>
<dbReference type="Gene3D" id="3.90.1030.10">
    <property type="entry name" value="Ribosomal protein L17"/>
    <property type="match status" value="1"/>
</dbReference>
<reference evidence="7 8" key="1">
    <citation type="journal article" date="2015" name="Nature">
        <title>rRNA introns, odd ribosomes, and small enigmatic genomes across a large radiation of phyla.</title>
        <authorList>
            <person name="Brown C.T."/>
            <person name="Hug L.A."/>
            <person name="Thomas B.C."/>
            <person name="Sharon I."/>
            <person name="Castelle C.J."/>
            <person name="Singh A."/>
            <person name="Wilkins M.J."/>
            <person name="Williams K.H."/>
            <person name="Banfield J.F."/>
        </authorList>
    </citation>
    <scope>NUCLEOTIDE SEQUENCE [LARGE SCALE GENOMIC DNA]</scope>
</reference>
<dbReference type="InterPro" id="IPR036373">
    <property type="entry name" value="Ribosomal_bL17_sf"/>
</dbReference>
<evidence type="ECO:0000256" key="4">
    <source>
        <dbReference type="HAMAP-Rule" id="MF_01368"/>
    </source>
</evidence>
<feature type="region of interest" description="Disordered" evidence="6">
    <location>
        <begin position="123"/>
        <end position="155"/>
    </location>
</feature>
<dbReference type="Proteomes" id="UP000034581">
    <property type="component" value="Unassembled WGS sequence"/>
</dbReference>
<organism evidence="7 8">
    <name type="scientific">candidate division CPR3 bacterium GW2011_GWF2_35_18</name>
    <dbReference type="NCBI Taxonomy" id="1618350"/>
    <lineage>
        <taxon>Bacteria</taxon>
        <taxon>Bacteria division CPR3</taxon>
    </lineage>
</organism>
<dbReference type="GO" id="GO:0015934">
    <property type="term" value="C:large ribosomal subunit"/>
    <property type="evidence" value="ECO:0007669"/>
    <property type="project" value="TreeGrafter"/>
</dbReference>
<proteinExistence type="inferred from homology"/>
<sequence length="155" mass="18071">MRHGIKKKKFNRSKGERDSLYRNLVQSLFLSERITTTLAKAKIVRPIAEKLITRAKKQDLSSRRRISAFLYTEEAAEKLYKDISLRFKDHAGGYLRILKLGPRKSDRTPMAILELIIRKEGKAKPEKKTKEAKKEVKTKEAKKETKETKESKEQK</sequence>
<dbReference type="InterPro" id="IPR000456">
    <property type="entry name" value="Ribosomal_bL17"/>
</dbReference>
<dbReference type="EMBL" id="LBQB01000004">
    <property type="protein sequence ID" value="KKP69666.1"/>
    <property type="molecule type" value="Genomic_DNA"/>
</dbReference>
<dbReference type="PANTHER" id="PTHR14413:SF16">
    <property type="entry name" value="LARGE RIBOSOMAL SUBUNIT PROTEIN BL17M"/>
    <property type="match status" value="1"/>
</dbReference>
<dbReference type="SUPFAM" id="SSF64263">
    <property type="entry name" value="Prokaryotic ribosomal protein L17"/>
    <property type="match status" value="1"/>
</dbReference>